<organism evidence="1 2">
    <name type="scientific">Candidatus Endoriftia persephonae</name>
    <dbReference type="NCBI Taxonomy" id="393765"/>
    <lineage>
        <taxon>Bacteria</taxon>
        <taxon>Pseudomonadati</taxon>
        <taxon>Pseudomonadota</taxon>
        <taxon>Gammaproteobacteria</taxon>
        <taxon>Chromatiales</taxon>
        <taxon>Sedimenticolaceae</taxon>
        <taxon>Candidatus Endoriftia</taxon>
    </lineage>
</organism>
<gene>
    <name evidence="1" type="ORF">L0Y14_04075</name>
</gene>
<evidence type="ECO:0000313" key="1">
    <source>
        <dbReference type="EMBL" id="USF88423.1"/>
    </source>
</evidence>
<dbReference type="InterPro" id="IPR010181">
    <property type="entry name" value="CGCAxxGCC_motif"/>
</dbReference>
<evidence type="ECO:0000313" key="2">
    <source>
        <dbReference type="Proteomes" id="UP001056649"/>
    </source>
</evidence>
<name>A0A9J7A0E6_9GAMM</name>
<proteinExistence type="predicted"/>
<dbReference type="AlphaFoldDB" id="A0A9J7A0E6"/>
<dbReference type="EMBL" id="CP090569">
    <property type="protein sequence ID" value="USF88423.1"/>
    <property type="molecule type" value="Genomic_DNA"/>
</dbReference>
<dbReference type="Proteomes" id="UP001056649">
    <property type="component" value="Chromosome"/>
</dbReference>
<keyword evidence="2" id="KW-1185">Reference proteome</keyword>
<dbReference type="NCBIfam" id="TIGR01909">
    <property type="entry name" value="C_GCAxxG_C_C"/>
    <property type="match status" value="1"/>
</dbReference>
<dbReference type="KEGG" id="eps:L0Y14_04075"/>
<dbReference type="RefSeq" id="WP_005960002.1">
    <property type="nucleotide sequence ID" value="NZ_CP090569.1"/>
</dbReference>
<protein>
    <submittedName>
        <fullName evidence="1">C-GCAxxG-C-C family protein</fullName>
    </submittedName>
</protein>
<sequence length="157" mass="16787">MSTDHKSNQRILRAGERAAHYFTEGYCCSEAIMLAMSDVYPNGAKAEIAGVGSGLCGGMGNKKATCGVFTGGAAALGLVAGKAPQKGGNKQIRELASRYHETLEQEAGGQICEEILKQMGIRNLNKRLCRKLTRRGSELLAQLIEQSELSTRPNSGK</sequence>
<accession>A0A9J7A0E6</accession>
<dbReference type="Pfam" id="PF09719">
    <property type="entry name" value="C_GCAxxG_C_C"/>
    <property type="match status" value="1"/>
</dbReference>
<reference evidence="1" key="1">
    <citation type="journal article" date="2022" name="Mol. Ecol. Resour.">
        <title>The complete and closed genome of the facultative generalist Candidatus Endoriftia persephone from deep-sea hydrothermal vents.</title>
        <authorList>
            <person name="de Oliveira A.L."/>
            <person name="Srivastava A."/>
            <person name="Espada-Hinojosa S."/>
            <person name="Bright M."/>
        </authorList>
    </citation>
    <scope>NUCLEOTIDE SEQUENCE</scope>
    <source>
        <strain evidence="1">Tica-EPR-9o50.N</strain>
    </source>
</reference>